<proteinExistence type="inferred from homology"/>
<feature type="binding site" evidence="4">
    <location>
        <position position="146"/>
    </location>
    <ligand>
        <name>molybdate</name>
        <dbReference type="ChEBI" id="CHEBI:36264"/>
    </ligand>
</feature>
<evidence type="ECO:0000256" key="4">
    <source>
        <dbReference type="PIRSR" id="PIRSR004846-1"/>
    </source>
</evidence>
<dbReference type="InterPro" id="IPR050682">
    <property type="entry name" value="ModA/WtpA"/>
</dbReference>
<feature type="signal peptide" evidence="5">
    <location>
        <begin position="1"/>
        <end position="26"/>
    </location>
</feature>
<evidence type="ECO:0000256" key="5">
    <source>
        <dbReference type="SAM" id="SignalP"/>
    </source>
</evidence>
<dbReference type="GO" id="GO:0046872">
    <property type="term" value="F:metal ion binding"/>
    <property type="evidence" value="ECO:0007669"/>
    <property type="project" value="UniProtKB-KW"/>
</dbReference>
<keyword evidence="7" id="KW-1185">Reference proteome</keyword>
<organism evidence="6 7">
    <name type="scientific">Gimibacter soli</name>
    <dbReference type="NCBI Taxonomy" id="3024400"/>
    <lineage>
        <taxon>Bacteria</taxon>
        <taxon>Pseudomonadati</taxon>
        <taxon>Pseudomonadota</taxon>
        <taxon>Alphaproteobacteria</taxon>
        <taxon>Kordiimonadales</taxon>
        <taxon>Temperatibacteraceae</taxon>
        <taxon>Gimibacter</taxon>
    </lineage>
</organism>
<reference evidence="6" key="1">
    <citation type="submission" date="2023-01" db="EMBL/GenBank/DDBJ databases">
        <title>The genome sequence of Kordiimonadaceae bacterium 6D33.</title>
        <authorList>
            <person name="Liu Y."/>
        </authorList>
    </citation>
    <scope>NUCLEOTIDE SEQUENCE</scope>
    <source>
        <strain evidence="6">6D33</strain>
    </source>
</reference>
<dbReference type="InterPro" id="IPR005950">
    <property type="entry name" value="ModA"/>
</dbReference>
<keyword evidence="4" id="KW-0500">Molybdenum</keyword>
<dbReference type="PANTHER" id="PTHR30632:SF17">
    <property type="entry name" value="MOLYBDATE-BINDING PROTEIN MODA"/>
    <property type="match status" value="1"/>
</dbReference>
<comment type="similarity">
    <text evidence="1">Belongs to the bacterial solute-binding protein ModA family.</text>
</comment>
<dbReference type="GO" id="GO:0015689">
    <property type="term" value="P:molybdate ion transport"/>
    <property type="evidence" value="ECO:0007669"/>
    <property type="project" value="InterPro"/>
</dbReference>
<dbReference type="NCBIfam" id="TIGR01256">
    <property type="entry name" value="modA"/>
    <property type="match status" value="1"/>
</dbReference>
<dbReference type="KEGG" id="gso:PH603_06840"/>
<evidence type="ECO:0000256" key="2">
    <source>
        <dbReference type="ARBA" id="ARBA00022723"/>
    </source>
</evidence>
<feature type="binding site" evidence="4">
    <location>
        <position position="190"/>
    </location>
    <ligand>
        <name>molybdate</name>
        <dbReference type="ChEBI" id="CHEBI:36264"/>
    </ligand>
</feature>
<dbReference type="AlphaFoldDB" id="A0AAE9XSK4"/>
<dbReference type="Pfam" id="PF13531">
    <property type="entry name" value="SBP_bac_11"/>
    <property type="match status" value="1"/>
</dbReference>
<dbReference type="RefSeq" id="WP_289505289.1">
    <property type="nucleotide sequence ID" value="NZ_CP116805.1"/>
</dbReference>
<feature type="binding site" evidence="4">
    <location>
        <position position="41"/>
    </location>
    <ligand>
        <name>molybdate</name>
        <dbReference type="ChEBI" id="CHEBI:36264"/>
    </ligand>
</feature>
<feature type="binding site" evidence="4">
    <location>
        <position position="173"/>
    </location>
    <ligand>
        <name>molybdate</name>
        <dbReference type="ChEBI" id="CHEBI:36264"/>
    </ligand>
</feature>
<evidence type="ECO:0000256" key="1">
    <source>
        <dbReference type="ARBA" id="ARBA00009175"/>
    </source>
</evidence>
<dbReference type="Proteomes" id="UP001217500">
    <property type="component" value="Chromosome"/>
</dbReference>
<keyword evidence="3 5" id="KW-0732">Signal</keyword>
<feature type="chain" id="PRO_5042273333" evidence="5">
    <location>
        <begin position="27"/>
        <end position="260"/>
    </location>
</feature>
<dbReference type="GO" id="GO:0030973">
    <property type="term" value="F:molybdate ion binding"/>
    <property type="evidence" value="ECO:0007669"/>
    <property type="project" value="TreeGrafter"/>
</dbReference>
<protein>
    <submittedName>
        <fullName evidence="6">Molybdate ABC transporter substrate-binding protein</fullName>
    </submittedName>
</protein>
<dbReference type="GO" id="GO:0030288">
    <property type="term" value="C:outer membrane-bounded periplasmic space"/>
    <property type="evidence" value="ECO:0007669"/>
    <property type="project" value="TreeGrafter"/>
</dbReference>
<feature type="binding site" evidence="4">
    <location>
        <position position="62"/>
    </location>
    <ligand>
        <name>molybdate</name>
        <dbReference type="ChEBI" id="CHEBI:36264"/>
    </ligand>
</feature>
<dbReference type="EMBL" id="CP116805">
    <property type="protein sequence ID" value="WCL55474.1"/>
    <property type="molecule type" value="Genomic_DNA"/>
</dbReference>
<evidence type="ECO:0000313" key="6">
    <source>
        <dbReference type="EMBL" id="WCL55474.1"/>
    </source>
</evidence>
<name>A0AAE9XSK4_9PROT</name>
<accession>A0AAE9XSK4</accession>
<sequence length="260" mass="27643">MYGSRLHTFLTAFFALCLLLAPSATAQSETRHKPIIFAAASLVEALPAILGPNEATYVFGPSATLARQIEAGAPADIYISANADWTDWLLKAGKLHDVQVIAGNRLVLAVPADDKVKDRATIDAAAFMEILGNRRLAIADPRSAPAGVYAQAFLKHLGLVDTLKDRLAMGESVRATLRLVERGGLPGLVYESDTAGNLAVRVITPIAAEASGAVRYSGGVVSDRPDLDTLLTRLAAPEAARTWKRFGFLPAAELSHNSTE</sequence>
<evidence type="ECO:0000256" key="3">
    <source>
        <dbReference type="ARBA" id="ARBA00022729"/>
    </source>
</evidence>
<dbReference type="Gene3D" id="3.40.190.10">
    <property type="entry name" value="Periplasmic binding protein-like II"/>
    <property type="match status" value="2"/>
</dbReference>
<keyword evidence="2 4" id="KW-0479">Metal-binding</keyword>
<dbReference type="PIRSF" id="PIRSF004846">
    <property type="entry name" value="ModA"/>
    <property type="match status" value="1"/>
</dbReference>
<evidence type="ECO:0000313" key="7">
    <source>
        <dbReference type="Proteomes" id="UP001217500"/>
    </source>
</evidence>
<dbReference type="SUPFAM" id="SSF53850">
    <property type="entry name" value="Periplasmic binding protein-like II"/>
    <property type="match status" value="1"/>
</dbReference>
<dbReference type="PANTHER" id="PTHR30632">
    <property type="entry name" value="MOLYBDATE-BINDING PERIPLASMIC PROTEIN"/>
    <property type="match status" value="1"/>
</dbReference>
<gene>
    <name evidence="6" type="primary">modA</name>
    <name evidence="6" type="ORF">PH603_06840</name>
</gene>